<comment type="caution">
    <text evidence="1">The sequence shown here is derived from an EMBL/GenBank/DDBJ whole genome shotgun (WGS) entry which is preliminary data.</text>
</comment>
<evidence type="ECO:0000313" key="2">
    <source>
        <dbReference type="Proteomes" id="UP000024635"/>
    </source>
</evidence>
<sequence>MVTSIVFDHLPEKGRIPRAKKSGGLENKKSSTFCLTRSLFFNVLSCKKGREQPEDVIAACFGRPSKSNWRLRLTVLSYVTMESIQSNVLRRLMREVHSSARLFPLRTWGRARSNFGILPEDRRMSLTVDLEVWRGPAMSHTS</sequence>
<dbReference type="Proteomes" id="UP000024635">
    <property type="component" value="Unassembled WGS sequence"/>
</dbReference>
<name>A0A016VIF5_9BILA</name>
<gene>
    <name evidence="1" type="primary">Acey_s0009.g709</name>
    <name evidence="1" type="ORF">Y032_0009g709</name>
</gene>
<dbReference type="AlphaFoldDB" id="A0A016VIF5"/>
<organism evidence="1 2">
    <name type="scientific">Ancylostoma ceylanicum</name>
    <dbReference type="NCBI Taxonomy" id="53326"/>
    <lineage>
        <taxon>Eukaryota</taxon>
        <taxon>Metazoa</taxon>
        <taxon>Ecdysozoa</taxon>
        <taxon>Nematoda</taxon>
        <taxon>Chromadorea</taxon>
        <taxon>Rhabditida</taxon>
        <taxon>Rhabditina</taxon>
        <taxon>Rhabditomorpha</taxon>
        <taxon>Strongyloidea</taxon>
        <taxon>Ancylostomatidae</taxon>
        <taxon>Ancylostomatinae</taxon>
        <taxon>Ancylostoma</taxon>
    </lineage>
</organism>
<protein>
    <submittedName>
        <fullName evidence="1">Uncharacterized protein</fullName>
    </submittedName>
</protein>
<keyword evidence="2" id="KW-1185">Reference proteome</keyword>
<evidence type="ECO:0000313" key="1">
    <source>
        <dbReference type="EMBL" id="EYC27409.1"/>
    </source>
</evidence>
<proteinExistence type="predicted"/>
<reference evidence="2" key="1">
    <citation type="journal article" date="2015" name="Nat. Genet.">
        <title>The genome and transcriptome of the zoonotic hookworm Ancylostoma ceylanicum identify infection-specific gene families.</title>
        <authorList>
            <person name="Schwarz E.M."/>
            <person name="Hu Y."/>
            <person name="Antoshechkin I."/>
            <person name="Miller M.M."/>
            <person name="Sternberg P.W."/>
            <person name="Aroian R.V."/>
        </authorList>
    </citation>
    <scope>NUCLEOTIDE SEQUENCE</scope>
    <source>
        <strain evidence="2">HY135</strain>
    </source>
</reference>
<accession>A0A016VIF5</accession>
<dbReference type="EMBL" id="JARK01001345">
    <property type="protein sequence ID" value="EYC27409.1"/>
    <property type="molecule type" value="Genomic_DNA"/>
</dbReference>